<dbReference type="Gene3D" id="3.40.50.620">
    <property type="entry name" value="HUPs"/>
    <property type="match status" value="1"/>
</dbReference>
<gene>
    <name evidence="4" type="ORF">A8806_102386</name>
</gene>
<dbReference type="GO" id="GO:0009055">
    <property type="term" value="F:electron transfer activity"/>
    <property type="evidence" value="ECO:0007669"/>
    <property type="project" value="InterPro"/>
</dbReference>
<dbReference type="Proteomes" id="UP000245845">
    <property type="component" value="Unassembled WGS sequence"/>
</dbReference>
<dbReference type="InterPro" id="IPR014731">
    <property type="entry name" value="ETF_asu_C"/>
</dbReference>
<dbReference type="InterPro" id="IPR014730">
    <property type="entry name" value="ETF_a/b_N"/>
</dbReference>
<name>A0A2Y9BAU2_9FIRM</name>
<feature type="binding site" evidence="2">
    <location>
        <begin position="310"/>
        <end position="311"/>
    </location>
    <ligand>
        <name>FAD</name>
        <dbReference type="ChEBI" id="CHEBI:57692"/>
    </ligand>
</feature>
<keyword evidence="5" id="KW-1185">Reference proteome</keyword>
<dbReference type="RefSeq" id="WP_109730219.1">
    <property type="nucleotide sequence ID" value="NZ_BAAACK010000006.1"/>
</dbReference>
<dbReference type="PANTHER" id="PTHR43153:SF1">
    <property type="entry name" value="ELECTRON TRANSFER FLAVOPROTEIN SUBUNIT ALPHA, MITOCHONDRIAL"/>
    <property type="match status" value="1"/>
</dbReference>
<dbReference type="AlphaFoldDB" id="A0A2Y9BAU2"/>
<dbReference type="InterPro" id="IPR001308">
    <property type="entry name" value="ETF_a/FixB"/>
</dbReference>
<dbReference type="CDD" id="cd01715">
    <property type="entry name" value="ETF_alpha"/>
    <property type="match status" value="1"/>
</dbReference>
<dbReference type="Pfam" id="PF01012">
    <property type="entry name" value="ETF"/>
    <property type="match status" value="1"/>
</dbReference>
<dbReference type="InterPro" id="IPR029035">
    <property type="entry name" value="DHS-like_NAD/FAD-binding_dom"/>
</dbReference>
<reference evidence="4 5" key="1">
    <citation type="submission" date="2018-05" db="EMBL/GenBank/DDBJ databases">
        <title>The Hungate 1000. A catalogue of reference genomes from the rumen microbiome.</title>
        <authorList>
            <person name="Kelly W."/>
        </authorList>
    </citation>
    <scope>NUCLEOTIDE SEQUENCE [LARGE SCALE GENOMIC DNA]</scope>
    <source>
        <strain evidence="4 5">NLAE-zl-C242</strain>
    </source>
</reference>
<evidence type="ECO:0000259" key="3">
    <source>
        <dbReference type="SMART" id="SM00893"/>
    </source>
</evidence>
<organism evidence="4 5">
    <name type="scientific">Faecalicatena orotica</name>
    <dbReference type="NCBI Taxonomy" id="1544"/>
    <lineage>
        <taxon>Bacteria</taxon>
        <taxon>Bacillati</taxon>
        <taxon>Bacillota</taxon>
        <taxon>Clostridia</taxon>
        <taxon>Lachnospirales</taxon>
        <taxon>Lachnospiraceae</taxon>
        <taxon>Faecalicatena</taxon>
    </lineage>
</organism>
<dbReference type="GO" id="GO:0050660">
    <property type="term" value="F:flavin adenine dinucleotide binding"/>
    <property type="evidence" value="ECO:0007669"/>
    <property type="project" value="InterPro"/>
</dbReference>
<dbReference type="InterPro" id="IPR033947">
    <property type="entry name" value="ETF_alpha_N"/>
</dbReference>
<keyword evidence="2" id="KW-0274">FAD</keyword>
<feature type="binding site" evidence="2">
    <location>
        <begin position="324"/>
        <end position="328"/>
    </location>
    <ligand>
        <name>FAD</name>
        <dbReference type="ChEBI" id="CHEBI:57692"/>
    </ligand>
</feature>
<sequence>MGVLKVHQDRVNEETAEEMCKMCPFHAITYEGKKLEIGAGCRMCKACVKKGSSGVITYEEFQRPEIDKDAWKGIVVYAEWEDDRIHPVTFELIGKARELAEVNRQPVSVLLIGDKLGKAGEELRHYGVDCIYTYEDQRFLEFKASLYANIVENFVEKVHPSVMLFGATIKGRSLAPRIAARFRTGLTADCTSLEMKSNTDLVQIRPAFGGNIMAQINTPNSRPQLCTVRYKVFTAPERNEGADGIIKSMDIPEEKMKSGIEVLHRVEKPREVDLAEAETIIAVGRGIRTQSDLLMVKELAGLLNAQVACTRPLIEAGWFDARHQIGLSGRTVKPKLLITLGISGSVQFVAGMRAAECIIAVNTDKHAGIFDVAHYGFAGDLYEVLPVLLRQLKGGAK</sequence>
<dbReference type="Pfam" id="PF00766">
    <property type="entry name" value="ETF_alpha"/>
    <property type="match status" value="1"/>
</dbReference>
<protein>
    <submittedName>
        <fullName evidence="4">Electron transfer flavoprotein alpha subunit apoprotein</fullName>
    </submittedName>
</protein>
<evidence type="ECO:0000313" key="5">
    <source>
        <dbReference type="Proteomes" id="UP000245845"/>
    </source>
</evidence>
<dbReference type="PANTHER" id="PTHR43153">
    <property type="entry name" value="ELECTRON TRANSFER FLAVOPROTEIN ALPHA"/>
    <property type="match status" value="1"/>
</dbReference>
<dbReference type="GO" id="GO:0033539">
    <property type="term" value="P:fatty acid beta-oxidation using acyl-CoA dehydrogenase"/>
    <property type="evidence" value="ECO:0007669"/>
    <property type="project" value="TreeGrafter"/>
</dbReference>
<accession>A0A2Y9BAU2</accession>
<evidence type="ECO:0000313" key="4">
    <source>
        <dbReference type="EMBL" id="PWJ31528.1"/>
    </source>
</evidence>
<dbReference type="InterPro" id="IPR014729">
    <property type="entry name" value="Rossmann-like_a/b/a_fold"/>
</dbReference>
<comment type="similarity">
    <text evidence="1">Belongs to the ETF alpha-subunit/FixB family.</text>
</comment>
<dbReference type="EMBL" id="QGDL01000002">
    <property type="protein sequence ID" value="PWJ31528.1"/>
    <property type="molecule type" value="Genomic_DNA"/>
</dbReference>
<dbReference type="Gene3D" id="3.40.50.1220">
    <property type="entry name" value="TPP-binding domain"/>
    <property type="match status" value="1"/>
</dbReference>
<evidence type="ECO:0000256" key="2">
    <source>
        <dbReference type="PIRSR" id="PIRSR000089-1"/>
    </source>
</evidence>
<comment type="caution">
    <text evidence="4">The sequence shown here is derived from an EMBL/GenBank/DDBJ whole genome shotgun (WGS) entry which is preliminary data.</text>
</comment>
<proteinExistence type="inferred from homology"/>
<keyword evidence="2" id="KW-0285">Flavoprotein</keyword>
<dbReference type="SMART" id="SM00893">
    <property type="entry name" value="ETF"/>
    <property type="match status" value="1"/>
</dbReference>
<dbReference type="SUPFAM" id="SSF52467">
    <property type="entry name" value="DHS-like NAD/FAD-binding domain"/>
    <property type="match status" value="1"/>
</dbReference>
<feature type="binding site" evidence="2">
    <location>
        <position position="362"/>
    </location>
    <ligand>
        <name>FAD</name>
        <dbReference type="ChEBI" id="CHEBI:57692"/>
    </ligand>
</feature>
<dbReference type="SUPFAM" id="SSF52402">
    <property type="entry name" value="Adenine nucleotide alpha hydrolases-like"/>
    <property type="match status" value="1"/>
</dbReference>
<dbReference type="PIRSF" id="PIRSF000089">
    <property type="entry name" value="Electra_flavoP_a"/>
    <property type="match status" value="1"/>
</dbReference>
<dbReference type="OrthoDB" id="9770286at2"/>
<feature type="domain" description="Electron transfer flavoprotein alpha/beta-subunit N-terminal" evidence="3">
    <location>
        <begin position="74"/>
        <end position="262"/>
    </location>
</feature>
<evidence type="ECO:0000256" key="1">
    <source>
        <dbReference type="ARBA" id="ARBA00005817"/>
    </source>
</evidence>
<feature type="binding site" evidence="2">
    <location>
        <position position="285"/>
    </location>
    <ligand>
        <name>FAD</name>
        <dbReference type="ChEBI" id="CHEBI:57692"/>
    </ligand>
</feature>
<comment type="cofactor">
    <cofactor evidence="2">
        <name>FAD</name>
        <dbReference type="ChEBI" id="CHEBI:57692"/>
    </cofactor>
    <text evidence="2">Binds 1 FAD per dimer.</text>
</comment>